<proteinExistence type="predicted"/>
<name>A0A9Q1G6M0_SYNKA</name>
<accession>A0A9Q1G6M0</accession>
<sequence>MTASPRPSPRLSAALVFLSSTPSLFSAFAHAGAAGYARVSSRPLSLVRPCKSSERAARSGDLGPRLMKRELIVQQCGLPLPATRGGPGLETDQTGAGEAAVRALQACPQNRAAAACGCPIMREEPWETDLRSAHRTRASALCQRRASAIVQPLRHYEGEGVCDTSAYQSERQAGRQAGRLSADGGFQR</sequence>
<protein>
    <submittedName>
        <fullName evidence="2">Uncharacterized protein</fullName>
    </submittedName>
</protein>
<dbReference type="AlphaFoldDB" id="A0A9Q1G6M0"/>
<organism evidence="2 3">
    <name type="scientific">Synaphobranchus kaupii</name>
    <name type="common">Kaup's arrowtooth eel</name>
    <dbReference type="NCBI Taxonomy" id="118154"/>
    <lineage>
        <taxon>Eukaryota</taxon>
        <taxon>Metazoa</taxon>
        <taxon>Chordata</taxon>
        <taxon>Craniata</taxon>
        <taxon>Vertebrata</taxon>
        <taxon>Euteleostomi</taxon>
        <taxon>Actinopterygii</taxon>
        <taxon>Neopterygii</taxon>
        <taxon>Teleostei</taxon>
        <taxon>Anguilliformes</taxon>
        <taxon>Synaphobranchidae</taxon>
        <taxon>Synaphobranchus</taxon>
    </lineage>
</organism>
<dbReference type="EMBL" id="JAINUF010000002">
    <property type="protein sequence ID" value="KAJ8376003.1"/>
    <property type="molecule type" value="Genomic_DNA"/>
</dbReference>
<evidence type="ECO:0000313" key="3">
    <source>
        <dbReference type="Proteomes" id="UP001152622"/>
    </source>
</evidence>
<reference evidence="2" key="1">
    <citation type="journal article" date="2023" name="Science">
        <title>Genome structures resolve the early diversification of teleost fishes.</title>
        <authorList>
            <person name="Parey E."/>
            <person name="Louis A."/>
            <person name="Montfort J."/>
            <person name="Bouchez O."/>
            <person name="Roques C."/>
            <person name="Iampietro C."/>
            <person name="Lluch J."/>
            <person name="Castinel A."/>
            <person name="Donnadieu C."/>
            <person name="Desvignes T."/>
            <person name="Floi Bucao C."/>
            <person name="Jouanno E."/>
            <person name="Wen M."/>
            <person name="Mejri S."/>
            <person name="Dirks R."/>
            <person name="Jansen H."/>
            <person name="Henkel C."/>
            <person name="Chen W.J."/>
            <person name="Zahm M."/>
            <person name="Cabau C."/>
            <person name="Klopp C."/>
            <person name="Thompson A.W."/>
            <person name="Robinson-Rechavi M."/>
            <person name="Braasch I."/>
            <person name="Lecointre G."/>
            <person name="Bobe J."/>
            <person name="Postlethwait J.H."/>
            <person name="Berthelot C."/>
            <person name="Roest Crollius H."/>
            <person name="Guiguen Y."/>
        </authorList>
    </citation>
    <scope>NUCLEOTIDE SEQUENCE</scope>
    <source>
        <strain evidence="2">WJC10195</strain>
    </source>
</reference>
<keyword evidence="1" id="KW-0732">Signal</keyword>
<keyword evidence="3" id="KW-1185">Reference proteome</keyword>
<feature type="chain" id="PRO_5040319168" evidence="1">
    <location>
        <begin position="28"/>
        <end position="188"/>
    </location>
</feature>
<feature type="signal peptide" evidence="1">
    <location>
        <begin position="1"/>
        <end position="27"/>
    </location>
</feature>
<gene>
    <name evidence="2" type="ORF">SKAU_G00065830</name>
</gene>
<dbReference type="Proteomes" id="UP001152622">
    <property type="component" value="Chromosome 2"/>
</dbReference>
<comment type="caution">
    <text evidence="2">The sequence shown here is derived from an EMBL/GenBank/DDBJ whole genome shotgun (WGS) entry which is preliminary data.</text>
</comment>
<evidence type="ECO:0000313" key="2">
    <source>
        <dbReference type="EMBL" id="KAJ8376003.1"/>
    </source>
</evidence>
<evidence type="ECO:0000256" key="1">
    <source>
        <dbReference type="SAM" id="SignalP"/>
    </source>
</evidence>